<protein>
    <recommendedName>
        <fullName evidence="3">Tyr recombinase domain-containing protein</fullName>
    </recommendedName>
</protein>
<dbReference type="InterPro" id="IPR011010">
    <property type="entry name" value="DNA_brk_join_enz"/>
</dbReference>
<keyword evidence="5" id="KW-1185">Reference proteome</keyword>
<organism evidence="4 5">
    <name type="scientific">Buttiauxella brennerae ATCC 51605</name>
    <dbReference type="NCBI Taxonomy" id="1354251"/>
    <lineage>
        <taxon>Bacteria</taxon>
        <taxon>Pseudomonadati</taxon>
        <taxon>Pseudomonadota</taxon>
        <taxon>Gammaproteobacteria</taxon>
        <taxon>Enterobacterales</taxon>
        <taxon>Enterobacteriaceae</taxon>
        <taxon>Buttiauxella</taxon>
    </lineage>
</organism>
<dbReference type="InterPro" id="IPR002104">
    <property type="entry name" value="Integrase_catalytic"/>
</dbReference>
<dbReference type="PANTHER" id="PTHR30349:SF64">
    <property type="entry name" value="PROPHAGE INTEGRASE INTD-RELATED"/>
    <property type="match status" value="1"/>
</dbReference>
<dbReference type="Proteomes" id="UP000078410">
    <property type="component" value="Unassembled WGS sequence"/>
</dbReference>
<proteinExistence type="predicted"/>
<dbReference type="PATRIC" id="fig|1354251.4.peg.1248"/>
<evidence type="ECO:0000313" key="5">
    <source>
        <dbReference type="Proteomes" id="UP000078410"/>
    </source>
</evidence>
<dbReference type="Gene3D" id="1.10.443.10">
    <property type="entry name" value="Intergrase catalytic core"/>
    <property type="match status" value="1"/>
</dbReference>
<evidence type="ECO:0000259" key="3">
    <source>
        <dbReference type="PROSITE" id="PS51898"/>
    </source>
</evidence>
<name>A0A1B7ISI8_9ENTR</name>
<feature type="domain" description="Tyr recombinase" evidence="3">
    <location>
        <begin position="88"/>
        <end position="272"/>
    </location>
</feature>
<keyword evidence="2" id="KW-0233">DNA recombination</keyword>
<evidence type="ECO:0000256" key="2">
    <source>
        <dbReference type="ARBA" id="ARBA00023172"/>
    </source>
</evidence>
<dbReference type="GO" id="GO:0006310">
    <property type="term" value="P:DNA recombination"/>
    <property type="evidence" value="ECO:0007669"/>
    <property type="project" value="UniProtKB-KW"/>
</dbReference>
<dbReference type="EMBL" id="LXER01000011">
    <property type="protein sequence ID" value="OAT32779.1"/>
    <property type="molecule type" value="Genomic_DNA"/>
</dbReference>
<gene>
    <name evidence="4" type="ORF">M975_1216</name>
</gene>
<dbReference type="GO" id="GO:0015074">
    <property type="term" value="P:DNA integration"/>
    <property type="evidence" value="ECO:0007669"/>
    <property type="project" value="UniProtKB-KW"/>
</dbReference>
<evidence type="ECO:0000256" key="1">
    <source>
        <dbReference type="ARBA" id="ARBA00022908"/>
    </source>
</evidence>
<keyword evidence="1" id="KW-0229">DNA integration</keyword>
<dbReference type="PANTHER" id="PTHR30349">
    <property type="entry name" value="PHAGE INTEGRASE-RELATED"/>
    <property type="match status" value="1"/>
</dbReference>
<accession>A0A1B7ISI8</accession>
<dbReference type="AlphaFoldDB" id="A0A1B7ISI8"/>
<dbReference type="GO" id="GO:0003677">
    <property type="term" value="F:DNA binding"/>
    <property type="evidence" value="ECO:0007669"/>
    <property type="project" value="InterPro"/>
</dbReference>
<dbReference type="InterPro" id="IPR013762">
    <property type="entry name" value="Integrase-like_cat_sf"/>
</dbReference>
<evidence type="ECO:0000313" key="4">
    <source>
        <dbReference type="EMBL" id="OAT32779.1"/>
    </source>
</evidence>
<dbReference type="PROSITE" id="PS51898">
    <property type="entry name" value="TYR_RECOMBINASE"/>
    <property type="match status" value="1"/>
</dbReference>
<dbReference type="InterPro" id="IPR050090">
    <property type="entry name" value="Tyrosine_recombinase_XerCD"/>
</dbReference>
<comment type="caution">
    <text evidence="4">The sequence shown here is derived from an EMBL/GenBank/DDBJ whole genome shotgun (WGS) entry which is preliminary data.</text>
</comment>
<dbReference type="CDD" id="cd00397">
    <property type="entry name" value="DNA_BRE_C"/>
    <property type="match status" value="1"/>
</dbReference>
<dbReference type="SUPFAM" id="SSF56349">
    <property type="entry name" value="DNA breaking-rejoining enzymes"/>
    <property type="match status" value="1"/>
</dbReference>
<dbReference type="Pfam" id="PF00589">
    <property type="entry name" value="Phage_integrase"/>
    <property type="match status" value="1"/>
</dbReference>
<reference evidence="4 5" key="1">
    <citation type="submission" date="2016-04" db="EMBL/GenBank/DDBJ databases">
        <title>ATOL: Assembling a taxonomically balanced genome-scale reconstruction of the evolutionary history of the Enterobacteriaceae.</title>
        <authorList>
            <person name="Plunkett G.III."/>
            <person name="Neeno-Eckwall E.C."/>
            <person name="Glasner J.D."/>
            <person name="Perna N.T."/>
        </authorList>
    </citation>
    <scope>NUCLEOTIDE SEQUENCE [LARGE SCALE GENOMIC DNA]</scope>
    <source>
        <strain evidence="4 5">ATCC 51605</strain>
    </source>
</reference>
<sequence length="277" mass="30605">MQSQLRRCADILSSGGTPDSYPWHTLDYASVMRVRACLLDAEYAVATVNMALSALKSVAGAAFSMGLLDADRLTHIRSVRRISGDARRQGRALDSSEIRAMLDAATGYAVLRSQRDRAILLLLCGAGLRAGELVALNVEDVDVTTGIVWVRQGKGRKSREIHLARKVCTQLKRWLKVRGGHDGPLFSRISRADRSGHQRLTTTGLTGLLRQLCELAAVEYFTPHDLRRTFITQLLEQGIDINIVRQLAGHADISTTTRYDCRGEVVVQQASRGFSCW</sequence>